<evidence type="ECO:0000313" key="3">
    <source>
        <dbReference type="Proteomes" id="UP000660729"/>
    </source>
</evidence>
<accession>A0A8H6VE16</accession>
<feature type="region of interest" description="Disordered" evidence="1">
    <location>
        <begin position="684"/>
        <end position="709"/>
    </location>
</feature>
<feature type="compositionally biased region" description="Polar residues" evidence="1">
    <location>
        <begin position="37"/>
        <end position="48"/>
    </location>
</feature>
<evidence type="ECO:0000256" key="1">
    <source>
        <dbReference type="SAM" id="MobiDB-lite"/>
    </source>
</evidence>
<feature type="region of interest" description="Disordered" evidence="1">
    <location>
        <begin position="220"/>
        <end position="258"/>
    </location>
</feature>
<dbReference type="Proteomes" id="UP000660729">
    <property type="component" value="Unassembled WGS sequence"/>
</dbReference>
<proteinExistence type="predicted"/>
<protein>
    <submittedName>
        <fullName evidence="2">Uncharacterized protein</fullName>
    </submittedName>
</protein>
<dbReference type="EMBL" id="JABCIY010000219">
    <property type="protein sequence ID" value="KAF7187870.1"/>
    <property type="molecule type" value="Genomic_DNA"/>
</dbReference>
<comment type="caution">
    <text evidence="2">The sequence shown here is derived from an EMBL/GenBank/DDBJ whole genome shotgun (WGS) entry which is preliminary data.</text>
</comment>
<feature type="compositionally biased region" description="Polar residues" evidence="1">
    <location>
        <begin position="447"/>
        <end position="469"/>
    </location>
</feature>
<name>A0A8H6VE16_9PEZI</name>
<dbReference type="AlphaFoldDB" id="A0A8H6VE16"/>
<dbReference type="OrthoDB" id="3645274at2759"/>
<evidence type="ECO:0000313" key="2">
    <source>
        <dbReference type="EMBL" id="KAF7187870.1"/>
    </source>
</evidence>
<feature type="compositionally biased region" description="Pro residues" evidence="1">
    <location>
        <begin position="426"/>
        <end position="435"/>
    </location>
</feature>
<reference evidence="2" key="1">
    <citation type="submission" date="2020-04" db="EMBL/GenBank/DDBJ databases">
        <title>Draft genome resource of the tomato pathogen Pseudocercospora fuligena.</title>
        <authorList>
            <person name="Zaccaron A."/>
        </authorList>
    </citation>
    <scope>NUCLEOTIDE SEQUENCE</scope>
    <source>
        <strain evidence="2">PF001</strain>
    </source>
</reference>
<organism evidence="2 3">
    <name type="scientific">Pseudocercospora fuligena</name>
    <dbReference type="NCBI Taxonomy" id="685502"/>
    <lineage>
        <taxon>Eukaryota</taxon>
        <taxon>Fungi</taxon>
        <taxon>Dikarya</taxon>
        <taxon>Ascomycota</taxon>
        <taxon>Pezizomycotina</taxon>
        <taxon>Dothideomycetes</taxon>
        <taxon>Dothideomycetidae</taxon>
        <taxon>Mycosphaerellales</taxon>
        <taxon>Mycosphaerellaceae</taxon>
        <taxon>Pseudocercospora</taxon>
    </lineage>
</organism>
<feature type="compositionally biased region" description="Acidic residues" evidence="1">
    <location>
        <begin position="237"/>
        <end position="255"/>
    </location>
</feature>
<feature type="region of interest" description="Disordered" evidence="1">
    <location>
        <begin position="403"/>
        <end position="471"/>
    </location>
</feature>
<keyword evidence="3" id="KW-1185">Reference proteome</keyword>
<sequence length="709" mass="78408">MGKIDGSCTPMGCGTEPQSRGSLDESVNRASEFDQGSLPSKDSQSSNARGHRSLRSHPFYENDGRVDSCNDLPNCCSRPSIASSIASSMSPEPENVHEESGSTSHIRLRMDGISKSSQALIEQPVPIRNVSASSIALQELVEPVESSLKEETIFRSGTRAKLDIFRTRSAPILPKFDTKEHVYSYMFLGHSPGHRSYGNENQYAGPSNCANNQSFSFQSWGSQGQGCGQIPDRILDIENDPDQDPSSGDEAEDDPQPGTYNGKSGFSCIFCRSAEGGTNPTRKCARPRKYTSRLKKHHFVRKHPGGPFGCCQFCFSISENSHRFTTQQEVNGHEAHCDREICIDEDCVNYDRVPSLAEPCTHAKTKEQRQIWRMWYRRAFNKGRYDHVPEPGEVLHSINNASTSQVRHQPNRPHLRVPTTPVRPNSSPPTNPPRHPVVFNAGLDTPFSPSVNPLTPVGTQAQDTSSDTGPEQRMHRLASNLLSRLLGPEPFWTPRMTTLYEDTVSDAFGRVLNSSHLRQIPPGRLRSLFNAVSATRELLEDPASRNMHNWMDLRTQVDVTVSHTLPERPPAQWADQFTHTAIDAGQNLQPQSSDPFVLSGPSHYPIPPTSYTPTLDFQEASTGSFDLGAGVEDRLRHHNVTYDQEPFISNQFLDPNMPSMRVFDTQSIASAPIDSGVYSAEGSTAYSGNGKGPMTRRPSAPANVWPGPL</sequence>
<feature type="region of interest" description="Disordered" evidence="1">
    <location>
        <begin position="83"/>
        <end position="104"/>
    </location>
</feature>
<gene>
    <name evidence="2" type="ORF">HII31_10770</name>
</gene>
<feature type="region of interest" description="Disordered" evidence="1">
    <location>
        <begin position="1"/>
        <end position="62"/>
    </location>
</feature>